<dbReference type="Proteomes" id="UP000534306">
    <property type="component" value="Unassembled WGS sequence"/>
</dbReference>
<dbReference type="AlphaFoldDB" id="A0A7Y4P3I0"/>
<dbReference type="PANTHER" id="PTHR20935">
    <property type="entry name" value="PHOSPHOGLYCERATE MUTASE-RELATED"/>
    <property type="match status" value="1"/>
</dbReference>
<dbReference type="InterPro" id="IPR013078">
    <property type="entry name" value="His_Pase_superF_clade-1"/>
</dbReference>
<accession>A0A7Y4P3I0</accession>
<keyword evidence="1" id="KW-0378">Hydrolase</keyword>
<dbReference type="InterPro" id="IPR029033">
    <property type="entry name" value="His_PPase_superfam"/>
</dbReference>
<evidence type="ECO:0000313" key="3">
    <source>
        <dbReference type="EMBL" id="NOL44179.1"/>
    </source>
</evidence>
<proteinExistence type="predicted"/>
<dbReference type="RefSeq" id="WP_171677433.1">
    <property type="nucleotide sequence ID" value="NZ_BAAAGT010000016.1"/>
</dbReference>
<dbReference type="EMBL" id="JACHKF010000001">
    <property type="protein sequence ID" value="MBB6571530.1"/>
    <property type="molecule type" value="Genomic_DNA"/>
</dbReference>
<dbReference type="PANTHER" id="PTHR20935:SF0">
    <property type="entry name" value="SERINE_THREONINE-PROTEIN PHOSPHATASE PGAM5, MITOCHONDRIAL"/>
    <property type="match status" value="1"/>
</dbReference>
<comment type="caution">
    <text evidence="3">The sequence shown here is derived from an EMBL/GenBank/DDBJ whole genome shotgun (WGS) entry which is preliminary data.</text>
</comment>
<reference evidence="3 4" key="1">
    <citation type="submission" date="2020-05" db="EMBL/GenBank/DDBJ databases">
        <title>Genome sequence of Kribbella sandramycini ATCC 39419.</title>
        <authorList>
            <person name="Maclea K.S."/>
            <person name="Fair J.L."/>
        </authorList>
    </citation>
    <scope>NUCLEOTIDE SEQUENCE [LARGE SCALE GENOMIC DNA]</scope>
    <source>
        <strain evidence="3 4">ATCC 39419</strain>
    </source>
</reference>
<dbReference type="Pfam" id="PF00300">
    <property type="entry name" value="His_Phos_1"/>
    <property type="match status" value="1"/>
</dbReference>
<evidence type="ECO:0000313" key="2">
    <source>
        <dbReference type="EMBL" id="MBB6571530.1"/>
    </source>
</evidence>
<evidence type="ECO:0000313" key="4">
    <source>
        <dbReference type="Proteomes" id="UP000534306"/>
    </source>
</evidence>
<dbReference type="Proteomes" id="UP000553957">
    <property type="component" value="Unassembled WGS sequence"/>
</dbReference>
<dbReference type="EMBL" id="JABJRC010000008">
    <property type="protein sequence ID" value="NOL44179.1"/>
    <property type="molecule type" value="Genomic_DNA"/>
</dbReference>
<evidence type="ECO:0000313" key="5">
    <source>
        <dbReference type="Proteomes" id="UP000553957"/>
    </source>
</evidence>
<dbReference type="Gene3D" id="3.40.50.1240">
    <property type="entry name" value="Phosphoglycerate mutase-like"/>
    <property type="match status" value="1"/>
</dbReference>
<dbReference type="InterPro" id="IPR051021">
    <property type="entry name" value="Mito_Ser/Thr_phosphatase"/>
</dbReference>
<sequence>MPADRYLYVARHAEATPDETRLTPRGRAQATALGRRLRDIPFTAIHHGPLPRATETAHLVAEQLTHPVVPHPAPEAGDYLPYVPTDIPPHLADFLAQFTPEEHTQGPHLATQALTLIHYTSTTTNLLLHNNTQHLDD</sequence>
<evidence type="ECO:0000256" key="1">
    <source>
        <dbReference type="ARBA" id="ARBA00022801"/>
    </source>
</evidence>
<dbReference type="SUPFAM" id="SSF53254">
    <property type="entry name" value="Phosphoglycerate mutase-like"/>
    <property type="match status" value="1"/>
</dbReference>
<protein>
    <submittedName>
        <fullName evidence="2">Broad specificity phosphatase PhoE</fullName>
    </submittedName>
</protein>
<dbReference type="GO" id="GO:0016787">
    <property type="term" value="F:hydrolase activity"/>
    <property type="evidence" value="ECO:0007669"/>
    <property type="project" value="UniProtKB-KW"/>
</dbReference>
<gene>
    <name evidence="2" type="ORF">HNR71_007167</name>
    <name evidence="3" type="ORF">HPO96_28420</name>
</gene>
<organism evidence="3 4">
    <name type="scientific">Kribbella sandramycini</name>
    <dbReference type="NCBI Taxonomy" id="60450"/>
    <lineage>
        <taxon>Bacteria</taxon>
        <taxon>Bacillati</taxon>
        <taxon>Actinomycetota</taxon>
        <taxon>Actinomycetes</taxon>
        <taxon>Propionibacteriales</taxon>
        <taxon>Kribbellaceae</taxon>
        <taxon>Kribbella</taxon>
    </lineage>
</organism>
<keyword evidence="4" id="KW-1185">Reference proteome</keyword>
<dbReference type="CDD" id="cd07040">
    <property type="entry name" value="HP"/>
    <property type="match status" value="1"/>
</dbReference>
<name>A0A7Y4P3I0_9ACTN</name>
<reference evidence="2 5" key="2">
    <citation type="submission" date="2020-08" db="EMBL/GenBank/DDBJ databases">
        <title>Sequencing the genomes of 1000 actinobacteria strains.</title>
        <authorList>
            <person name="Klenk H.-P."/>
        </authorList>
    </citation>
    <scope>NUCLEOTIDE SEQUENCE [LARGE SCALE GENOMIC DNA]</scope>
    <source>
        <strain evidence="2 5">DSM 15626</strain>
    </source>
</reference>